<dbReference type="Proteomes" id="UP001386955">
    <property type="component" value="Unassembled WGS sequence"/>
</dbReference>
<name>A0AAN9SXG1_PSOTE</name>
<dbReference type="EMBL" id="JAYMYS010000001">
    <property type="protein sequence ID" value="KAK7410211.1"/>
    <property type="molecule type" value="Genomic_DNA"/>
</dbReference>
<proteinExistence type="predicted"/>
<evidence type="ECO:0000313" key="2">
    <source>
        <dbReference type="Proteomes" id="UP001386955"/>
    </source>
</evidence>
<accession>A0AAN9SXG1</accession>
<protein>
    <submittedName>
        <fullName evidence="1">Uncharacterized protein</fullName>
    </submittedName>
</protein>
<sequence length="69" mass="8246">MSFVMVRAGWTHASFRFHSSKRRRRETTNIVKAWCFSTYTPRKSHHTRNISFHFLEIETGRVFTVTLAE</sequence>
<gene>
    <name evidence="1" type="ORF">VNO78_00819</name>
</gene>
<keyword evidence="2" id="KW-1185">Reference proteome</keyword>
<reference evidence="1 2" key="1">
    <citation type="submission" date="2024-01" db="EMBL/GenBank/DDBJ databases">
        <title>The genomes of 5 underutilized Papilionoideae crops provide insights into root nodulation and disease resistanc.</title>
        <authorList>
            <person name="Jiang F."/>
        </authorList>
    </citation>
    <scope>NUCLEOTIDE SEQUENCE [LARGE SCALE GENOMIC DNA]</scope>
    <source>
        <strain evidence="1">DUOXIRENSHENG_FW03</strain>
        <tissue evidence="1">Leaves</tissue>
    </source>
</reference>
<dbReference type="AlphaFoldDB" id="A0AAN9SXG1"/>
<comment type="caution">
    <text evidence="1">The sequence shown here is derived from an EMBL/GenBank/DDBJ whole genome shotgun (WGS) entry which is preliminary data.</text>
</comment>
<organism evidence="1 2">
    <name type="scientific">Psophocarpus tetragonolobus</name>
    <name type="common">Winged bean</name>
    <name type="synonym">Dolichos tetragonolobus</name>
    <dbReference type="NCBI Taxonomy" id="3891"/>
    <lineage>
        <taxon>Eukaryota</taxon>
        <taxon>Viridiplantae</taxon>
        <taxon>Streptophyta</taxon>
        <taxon>Embryophyta</taxon>
        <taxon>Tracheophyta</taxon>
        <taxon>Spermatophyta</taxon>
        <taxon>Magnoliopsida</taxon>
        <taxon>eudicotyledons</taxon>
        <taxon>Gunneridae</taxon>
        <taxon>Pentapetalae</taxon>
        <taxon>rosids</taxon>
        <taxon>fabids</taxon>
        <taxon>Fabales</taxon>
        <taxon>Fabaceae</taxon>
        <taxon>Papilionoideae</taxon>
        <taxon>50 kb inversion clade</taxon>
        <taxon>NPAAA clade</taxon>
        <taxon>indigoferoid/millettioid clade</taxon>
        <taxon>Phaseoleae</taxon>
        <taxon>Psophocarpus</taxon>
    </lineage>
</organism>
<evidence type="ECO:0000313" key="1">
    <source>
        <dbReference type="EMBL" id="KAK7410211.1"/>
    </source>
</evidence>